<sequence length="126" mass="14146">MFEILFHLIGEFLLQAVIEVFVELGFHSLKEPFKRPPNPWLAAFGYAIFGAALGAASLFLFPEHFMPSGTWRLANLIATPIAAGLLMAAFGAWRARRGQAVFRIDRFSYGYLFALSLALVRYQFAN</sequence>
<evidence type="ECO:0000313" key="3">
    <source>
        <dbReference type="Proteomes" id="UP001431217"/>
    </source>
</evidence>
<dbReference type="RefSeq" id="WP_249472336.1">
    <property type="nucleotide sequence ID" value="NZ_JAMBEP010000001.1"/>
</dbReference>
<gene>
    <name evidence="2" type="ORF">M2650_05670</name>
</gene>
<keyword evidence="3" id="KW-1185">Reference proteome</keyword>
<protein>
    <submittedName>
        <fullName evidence="2">Uncharacterized protein</fullName>
    </submittedName>
</protein>
<feature type="transmembrane region" description="Helical" evidence="1">
    <location>
        <begin position="107"/>
        <end position="124"/>
    </location>
</feature>
<accession>A0ABT0MIK5</accession>
<organism evidence="2 3">
    <name type="scientific">Luteimonas galliterrae</name>
    <dbReference type="NCBI Taxonomy" id="2940486"/>
    <lineage>
        <taxon>Bacteria</taxon>
        <taxon>Pseudomonadati</taxon>
        <taxon>Pseudomonadota</taxon>
        <taxon>Gammaproteobacteria</taxon>
        <taxon>Lysobacterales</taxon>
        <taxon>Lysobacteraceae</taxon>
        <taxon>Luteimonas</taxon>
    </lineage>
</organism>
<reference evidence="2 3" key="1">
    <citation type="submission" date="2022-05" db="EMBL/GenBank/DDBJ databases">
        <title>Luteimonas sp. SX5, whole genome shotgun sequencing project.</title>
        <authorList>
            <person name="Zhao G."/>
            <person name="Shen L."/>
        </authorList>
    </citation>
    <scope>NUCLEOTIDE SEQUENCE [LARGE SCALE GENOMIC DNA]</scope>
    <source>
        <strain evidence="2 3">SX5</strain>
    </source>
</reference>
<evidence type="ECO:0000313" key="2">
    <source>
        <dbReference type="EMBL" id="MCL1634120.1"/>
    </source>
</evidence>
<feature type="transmembrane region" description="Helical" evidence="1">
    <location>
        <begin position="12"/>
        <end position="29"/>
    </location>
</feature>
<feature type="transmembrane region" description="Helical" evidence="1">
    <location>
        <begin position="41"/>
        <end position="61"/>
    </location>
</feature>
<comment type="caution">
    <text evidence="2">The sequence shown here is derived from an EMBL/GenBank/DDBJ whole genome shotgun (WGS) entry which is preliminary data.</text>
</comment>
<keyword evidence="1" id="KW-0812">Transmembrane</keyword>
<dbReference type="Proteomes" id="UP001431217">
    <property type="component" value="Unassembled WGS sequence"/>
</dbReference>
<keyword evidence="1" id="KW-1133">Transmembrane helix</keyword>
<name>A0ABT0MIK5_9GAMM</name>
<evidence type="ECO:0000256" key="1">
    <source>
        <dbReference type="SAM" id="Phobius"/>
    </source>
</evidence>
<keyword evidence="1" id="KW-0472">Membrane</keyword>
<dbReference type="EMBL" id="JAMBEP010000001">
    <property type="protein sequence ID" value="MCL1634120.1"/>
    <property type="molecule type" value="Genomic_DNA"/>
</dbReference>
<feature type="transmembrane region" description="Helical" evidence="1">
    <location>
        <begin position="73"/>
        <end position="95"/>
    </location>
</feature>
<proteinExistence type="predicted"/>